<feature type="region of interest" description="Disordered" evidence="1">
    <location>
        <begin position="1"/>
        <end position="22"/>
    </location>
</feature>
<organism evidence="2 3">
    <name type="scientific">Nephila pilipes</name>
    <name type="common">Giant wood spider</name>
    <name type="synonym">Nephila maculata</name>
    <dbReference type="NCBI Taxonomy" id="299642"/>
    <lineage>
        <taxon>Eukaryota</taxon>
        <taxon>Metazoa</taxon>
        <taxon>Ecdysozoa</taxon>
        <taxon>Arthropoda</taxon>
        <taxon>Chelicerata</taxon>
        <taxon>Arachnida</taxon>
        <taxon>Araneae</taxon>
        <taxon>Araneomorphae</taxon>
        <taxon>Entelegynae</taxon>
        <taxon>Araneoidea</taxon>
        <taxon>Nephilidae</taxon>
        <taxon>Nephila</taxon>
    </lineage>
</organism>
<accession>A0A8X6R635</accession>
<keyword evidence="3" id="KW-1185">Reference proteome</keyword>
<comment type="caution">
    <text evidence="2">The sequence shown here is derived from an EMBL/GenBank/DDBJ whole genome shotgun (WGS) entry which is preliminary data.</text>
</comment>
<dbReference type="EMBL" id="BMAW01038946">
    <property type="protein sequence ID" value="GFU53870.1"/>
    <property type="molecule type" value="Genomic_DNA"/>
</dbReference>
<dbReference type="OrthoDB" id="10454922at2759"/>
<dbReference type="Proteomes" id="UP000887013">
    <property type="component" value="Unassembled WGS sequence"/>
</dbReference>
<protein>
    <submittedName>
        <fullName evidence="2">Uncharacterized protein</fullName>
    </submittedName>
</protein>
<sequence length="83" mass="8960">MEAEAAQSRGGRRGGPREWPGTAINTKLNLMDGEAPFTDSDSAFVKSLGNHIFRRNGAGDNYPPSESEDLPSSLISLLSFLIH</sequence>
<dbReference type="AlphaFoldDB" id="A0A8X6R635"/>
<name>A0A8X6R635_NEPPI</name>
<evidence type="ECO:0000313" key="3">
    <source>
        <dbReference type="Proteomes" id="UP000887013"/>
    </source>
</evidence>
<gene>
    <name evidence="2" type="ORF">NPIL_351551</name>
</gene>
<proteinExistence type="predicted"/>
<reference evidence="2" key="1">
    <citation type="submission" date="2020-08" db="EMBL/GenBank/DDBJ databases">
        <title>Multicomponent nature underlies the extraordinary mechanical properties of spider dragline silk.</title>
        <authorList>
            <person name="Kono N."/>
            <person name="Nakamura H."/>
            <person name="Mori M."/>
            <person name="Yoshida Y."/>
            <person name="Ohtoshi R."/>
            <person name="Malay A.D."/>
            <person name="Moran D.A.P."/>
            <person name="Tomita M."/>
            <person name="Numata K."/>
            <person name="Arakawa K."/>
        </authorList>
    </citation>
    <scope>NUCLEOTIDE SEQUENCE</scope>
</reference>
<evidence type="ECO:0000256" key="1">
    <source>
        <dbReference type="SAM" id="MobiDB-lite"/>
    </source>
</evidence>
<evidence type="ECO:0000313" key="2">
    <source>
        <dbReference type="EMBL" id="GFU53870.1"/>
    </source>
</evidence>